<gene>
    <name evidence="2" type="ORF">R7226_11955</name>
</gene>
<dbReference type="Gene3D" id="3.40.190.10">
    <property type="entry name" value="Periplasmic binding protein-like II"/>
    <property type="match status" value="1"/>
</dbReference>
<comment type="caution">
    <text evidence="2">The sequence shown here is derived from an EMBL/GenBank/DDBJ whole genome shotgun (WGS) entry which is preliminary data.</text>
</comment>
<evidence type="ECO:0000313" key="2">
    <source>
        <dbReference type="EMBL" id="MDW5595058.1"/>
    </source>
</evidence>
<dbReference type="PANTHER" id="PTHR30290">
    <property type="entry name" value="PERIPLASMIC BINDING COMPONENT OF ABC TRANSPORTER"/>
    <property type="match status" value="1"/>
</dbReference>
<feature type="domain" description="Solute-binding protein family 5" evidence="1">
    <location>
        <begin position="29"/>
        <end position="385"/>
    </location>
</feature>
<reference evidence="3" key="1">
    <citation type="submission" date="2023-07" db="EMBL/GenBank/DDBJ databases">
        <title>Conexibacter stalactiti sp. nov., isolated from stalactites in a lava cave and emended description of the genus Conexibacter.</title>
        <authorList>
            <person name="Lee S.D."/>
        </authorList>
    </citation>
    <scope>NUCLEOTIDE SEQUENCE [LARGE SCALE GENOMIC DNA]</scope>
    <source>
        <strain evidence="3">KCTC 39840</strain>
    </source>
</reference>
<protein>
    <submittedName>
        <fullName evidence="2">ABC transporter substrate-binding protein</fullName>
    </submittedName>
</protein>
<dbReference type="InterPro" id="IPR000914">
    <property type="entry name" value="SBP_5_dom"/>
</dbReference>
<dbReference type="Gene3D" id="3.10.105.10">
    <property type="entry name" value="Dipeptide-binding Protein, Domain 3"/>
    <property type="match status" value="1"/>
</dbReference>
<keyword evidence="3" id="KW-1185">Reference proteome</keyword>
<dbReference type="InterPro" id="IPR039424">
    <property type="entry name" value="SBP_5"/>
</dbReference>
<evidence type="ECO:0000313" key="3">
    <source>
        <dbReference type="Proteomes" id="UP001284601"/>
    </source>
</evidence>
<dbReference type="Pfam" id="PF00496">
    <property type="entry name" value="SBP_bac_5"/>
    <property type="match status" value="1"/>
</dbReference>
<sequence>MDPSTDQTAHIVGQYFLERLTEVDADGVPQPALAERVTQPDPKTYVYHLRRGVRFWDGAELTADDVVYSMDHLSKPTSVSSFPWSTFKSAKAKDRYTVVVTLKQADASWPNKISHPMAPIFQKKFAEEHPGNLGKPGTLIMGTGPFEPKRFDPASGEVELTANPNWWGGRVGIEKLSLNFFTKETSLALAMRSGSIDAGVGASRAEAFQAAAGPDVEEVAFRSCSEPFLSMNVRKAPWSDVHVRRAVAYAMDHDALIKASGARAVTPGPNPTLIATPNLETVGSREQVDALLASIPQYEHSVEKAKAELAKSRYPDGVSADFTYYTWGPSGDVMQVLAAQLKEAGIEIRPRLVQYAAWIANEGQANLAERWPTLNYAGACSSPDPSGYAGYLGADSLQKGSYNFAAYGNDEFNGWWARGLATSDRAERFELYSKMVTAMAEDVPFLPLFLGSDQLYLRDGFAVADAGKWLPTDWPLTITAEH</sequence>
<dbReference type="EMBL" id="JAWSTH010000026">
    <property type="protein sequence ID" value="MDW5595058.1"/>
    <property type="molecule type" value="Genomic_DNA"/>
</dbReference>
<dbReference type="PIRSF" id="PIRSF002741">
    <property type="entry name" value="MppA"/>
    <property type="match status" value="1"/>
</dbReference>
<organism evidence="2 3">
    <name type="scientific">Conexibacter stalactiti</name>
    <dbReference type="NCBI Taxonomy" id="1940611"/>
    <lineage>
        <taxon>Bacteria</taxon>
        <taxon>Bacillati</taxon>
        <taxon>Actinomycetota</taxon>
        <taxon>Thermoleophilia</taxon>
        <taxon>Solirubrobacterales</taxon>
        <taxon>Conexibacteraceae</taxon>
        <taxon>Conexibacter</taxon>
    </lineage>
</organism>
<proteinExistence type="predicted"/>
<dbReference type="Proteomes" id="UP001284601">
    <property type="component" value="Unassembled WGS sequence"/>
</dbReference>
<dbReference type="SUPFAM" id="SSF53850">
    <property type="entry name" value="Periplasmic binding protein-like II"/>
    <property type="match status" value="1"/>
</dbReference>
<dbReference type="CDD" id="cd00995">
    <property type="entry name" value="PBP2_NikA_DppA_OppA_like"/>
    <property type="match status" value="1"/>
</dbReference>
<dbReference type="InterPro" id="IPR030678">
    <property type="entry name" value="Peptide/Ni-bd"/>
</dbReference>
<accession>A0ABU4HP13</accession>
<evidence type="ECO:0000259" key="1">
    <source>
        <dbReference type="Pfam" id="PF00496"/>
    </source>
</evidence>
<name>A0ABU4HP13_9ACTN</name>